<dbReference type="Proteomes" id="UP000765509">
    <property type="component" value="Unassembled WGS sequence"/>
</dbReference>
<protein>
    <submittedName>
        <fullName evidence="1">Uncharacterized protein</fullName>
    </submittedName>
</protein>
<dbReference type="EMBL" id="AVOT02003147">
    <property type="protein sequence ID" value="MBW0472615.1"/>
    <property type="molecule type" value="Genomic_DNA"/>
</dbReference>
<evidence type="ECO:0000313" key="2">
    <source>
        <dbReference type="Proteomes" id="UP000765509"/>
    </source>
</evidence>
<accession>A0A9Q3GMU5</accession>
<dbReference type="AlphaFoldDB" id="A0A9Q3GMU5"/>
<comment type="caution">
    <text evidence="1">The sequence shown here is derived from an EMBL/GenBank/DDBJ whole genome shotgun (WGS) entry which is preliminary data.</text>
</comment>
<gene>
    <name evidence="1" type="ORF">O181_012330</name>
</gene>
<sequence length="155" mass="18209">MNIGLKNTQINGWKNHILRNKTAGNVLVTLTDGETTYLKFSETKINYVVWGQKLCDWFNIARILRNSLQEKGNNKELRKSISGSKLYKINNLEEEEKEYGSLDLEEYNKVFKKQYTMGYYYDQQGEEKSVSREKLDCASDDIKRNYGINRPMDEE</sequence>
<keyword evidence="2" id="KW-1185">Reference proteome</keyword>
<proteinExistence type="predicted"/>
<name>A0A9Q3GMU5_9BASI</name>
<evidence type="ECO:0000313" key="1">
    <source>
        <dbReference type="EMBL" id="MBW0472615.1"/>
    </source>
</evidence>
<reference evidence="1" key="1">
    <citation type="submission" date="2021-03" db="EMBL/GenBank/DDBJ databases">
        <title>Draft genome sequence of rust myrtle Austropuccinia psidii MF-1, a brazilian biotype.</title>
        <authorList>
            <person name="Quecine M.C."/>
            <person name="Pachon D.M.R."/>
            <person name="Bonatelli M.L."/>
            <person name="Correr F.H."/>
            <person name="Franceschini L.M."/>
            <person name="Leite T.F."/>
            <person name="Margarido G.R.A."/>
            <person name="Almeida C.A."/>
            <person name="Ferrarezi J.A."/>
            <person name="Labate C.A."/>
        </authorList>
    </citation>
    <scope>NUCLEOTIDE SEQUENCE</scope>
    <source>
        <strain evidence="1">MF-1</strain>
    </source>
</reference>
<organism evidence="1 2">
    <name type="scientific">Austropuccinia psidii MF-1</name>
    <dbReference type="NCBI Taxonomy" id="1389203"/>
    <lineage>
        <taxon>Eukaryota</taxon>
        <taxon>Fungi</taxon>
        <taxon>Dikarya</taxon>
        <taxon>Basidiomycota</taxon>
        <taxon>Pucciniomycotina</taxon>
        <taxon>Pucciniomycetes</taxon>
        <taxon>Pucciniales</taxon>
        <taxon>Sphaerophragmiaceae</taxon>
        <taxon>Austropuccinia</taxon>
    </lineage>
</organism>